<protein>
    <submittedName>
        <fullName evidence="2">Uncharacterized protein</fullName>
    </submittedName>
</protein>
<evidence type="ECO:0000256" key="1">
    <source>
        <dbReference type="SAM" id="MobiDB-lite"/>
    </source>
</evidence>
<proteinExistence type="predicted"/>
<organism evidence="2 3">
    <name type="scientific">Paludibacterium denitrificans</name>
    <dbReference type="NCBI Taxonomy" id="2675226"/>
    <lineage>
        <taxon>Bacteria</taxon>
        <taxon>Pseudomonadati</taxon>
        <taxon>Pseudomonadota</taxon>
        <taxon>Betaproteobacteria</taxon>
        <taxon>Neisseriales</taxon>
        <taxon>Chromobacteriaceae</taxon>
        <taxon>Paludibacterium</taxon>
    </lineage>
</organism>
<dbReference type="RefSeq" id="WP_230370744.1">
    <property type="nucleotide sequence ID" value="NZ_WLYX01000001.1"/>
</dbReference>
<feature type="compositionally biased region" description="Polar residues" evidence="1">
    <location>
        <begin position="230"/>
        <end position="239"/>
    </location>
</feature>
<comment type="caution">
    <text evidence="2">The sequence shown here is derived from an EMBL/GenBank/DDBJ whole genome shotgun (WGS) entry which is preliminary data.</text>
</comment>
<sequence length="258" mass="26045">MRDGSAIGRTVEPLLFAALCPTRSGTLTGGQATVTGLSTTLDMWVGMPVEGDGIPDGTTVSSITSTTAIMLSAAAMVSGEQVLTIFPFGYGYGGSATTFGVPDDRGLHTRGYDSGRGYEKSTLTAKTTNASNVLTGIASTRGLWVGIPVSGAGIPANTTITKINSATSVTISAAATATAASVALRVTGRQLGAEGTDEIKAHNHAQRRDDATGAADGTDTADAVGGTSEYGFTSTTGGPENNVKRRIVLPIIATGRAV</sequence>
<feature type="compositionally biased region" description="Basic and acidic residues" evidence="1">
    <location>
        <begin position="197"/>
        <end position="211"/>
    </location>
</feature>
<reference evidence="2 3" key="1">
    <citation type="submission" date="2019-11" db="EMBL/GenBank/DDBJ databases">
        <title>Draft genome sequence of Paludibacterium sp. dN18-1.</title>
        <authorList>
            <person name="Im W.-T."/>
        </authorList>
    </citation>
    <scope>NUCLEOTIDE SEQUENCE [LARGE SCALE GENOMIC DNA]</scope>
    <source>
        <strain evidence="3">dN 18-1</strain>
    </source>
</reference>
<accession>A0A844GDD6</accession>
<dbReference type="SUPFAM" id="SSF88874">
    <property type="entry name" value="Receptor-binding domain of short tail fibre protein gp12"/>
    <property type="match status" value="1"/>
</dbReference>
<dbReference type="Proteomes" id="UP000446658">
    <property type="component" value="Unassembled WGS sequence"/>
</dbReference>
<keyword evidence="3" id="KW-1185">Reference proteome</keyword>
<name>A0A844GDD6_9NEIS</name>
<gene>
    <name evidence="2" type="ORF">GKE73_13465</name>
</gene>
<evidence type="ECO:0000313" key="3">
    <source>
        <dbReference type="Proteomes" id="UP000446658"/>
    </source>
</evidence>
<feature type="compositionally biased region" description="Low complexity" evidence="1">
    <location>
        <begin position="212"/>
        <end position="227"/>
    </location>
</feature>
<dbReference type="AlphaFoldDB" id="A0A844GDD6"/>
<dbReference type="EMBL" id="WLYX01000001">
    <property type="protein sequence ID" value="MTD33669.1"/>
    <property type="molecule type" value="Genomic_DNA"/>
</dbReference>
<feature type="region of interest" description="Disordered" evidence="1">
    <location>
        <begin position="195"/>
        <end position="239"/>
    </location>
</feature>
<evidence type="ECO:0000313" key="2">
    <source>
        <dbReference type="EMBL" id="MTD33669.1"/>
    </source>
</evidence>